<comment type="similarity">
    <text evidence="4">Belongs to the DNA2/NAM7 helicase family.</text>
</comment>
<dbReference type="GO" id="GO:0003678">
    <property type="term" value="F:DNA helicase activity"/>
    <property type="evidence" value="ECO:0007669"/>
    <property type="project" value="UniProtKB-EC"/>
</dbReference>
<dbReference type="Pfam" id="PF08696">
    <property type="entry name" value="Dna2"/>
    <property type="match status" value="1"/>
</dbReference>
<reference evidence="27 28" key="1">
    <citation type="submission" date="2024-11" db="EMBL/GenBank/DDBJ databases">
        <title>A near-complete genome assembly of Cinchona calisaya.</title>
        <authorList>
            <person name="Lian D.C."/>
            <person name="Zhao X.W."/>
            <person name="Wei L."/>
        </authorList>
    </citation>
    <scope>NUCLEOTIDE SEQUENCE [LARGE SCALE GENOMIC DNA]</scope>
    <source>
        <tissue evidence="27">Nenye</tissue>
    </source>
</reference>
<evidence type="ECO:0000256" key="23">
    <source>
        <dbReference type="SAM" id="MobiDB-lite"/>
    </source>
</evidence>
<evidence type="ECO:0000256" key="21">
    <source>
        <dbReference type="ARBA" id="ARBA00023268"/>
    </source>
</evidence>
<dbReference type="GO" id="GO:0006281">
    <property type="term" value="P:DNA repair"/>
    <property type="evidence" value="ECO:0007669"/>
    <property type="project" value="UniProtKB-KW"/>
</dbReference>
<keyword evidence="21" id="KW-0511">Multifunctional enzyme</keyword>
<dbReference type="CDD" id="cd18808">
    <property type="entry name" value="SF1_C_Upf1"/>
    <property type="match status" value="1"/>
</dbReference>
<feature type="domain" description="DNA replication factor Dna2 N-terminal" evidence="24">
    <location>
        <begin position="397"/>
        <end position="599"/>
    </location>
</feature>
<evidence type="ECO:0000313" key="28">
    <source>
        <dbReference type="Proteomes" id="UP001630127"/>
    </source>
</evidence>
<keyword evidence="9" id="KW-0540">Nuclease</keyword>
<evidence type="ECO:0000256" key="12">
    <source>
        <dbReference type="ARBA" id="ARBA00022763"/>
    </source>
</evidence>
<evidence type="ECO:0000256" key="9">
    <source>
        <dbReference type="ARBA" id="ARBA00022722"/>
    </source>
</evidence>
<dbReference type="GO" id="GO:0005694">
    <property type="term" value="C:chromosome"/>
    <property type="evidence" value="ECO:0007669"/>
    <property type="project" value="UniProtKB-SubCell"/>
</dbReference>
<keyword evidence="17" id="KW-0411">Iron-sulfur</keyword>
<comment type="subcellular location">
    <subcellularLocation>
        <location evidence="3">Chromosome</location>
    </subcellularLocation>
    <subcellularLocation>
        <location evidence="2">Nucleus</location>
    </subcellularLocation>
</comment>
<keyword evidence="16" id="KW-0408">Iron</keyword>
<keyword evidence="19" id="KW-0234">DNA repair</keyword>
<evidence type="ECO:0000256" key="4">
    <source>
        <dbReference type="ARBA" id="ARBA00007913"/>
    </source>
</evidence>
<evidence type="ECO:0000256" key="18">
    <source>
        <dbReference type="ARBA" id="ARBA00023125"/>
    </source>
</evidence>
<evidence type="ECO:0000259" key="25">
    <source>
        <dbReference type="Pfam" id="PF13086"/>
    </source>
</evidence>
<keyword evidence="20" id="KW-0539">Nucleus</keyword>
<dbReference type="InterPro" id="IPR047187">
    <property type="entry name" value="SF1_C_Upf1"/>
</dbReference>
<dbReference type="EMBL" id="JBJUIK010000001">
    <property type="protein sequence ID" value="KAL3537153.1"/>
    <property type="molecule type" value="Genomic_DNA"/>
</dbReference>
<dbReference type="GO" id="GO:0004518">
    <property type="term" value="F:nuclease activity"/>
    <property type="evidence" value="ECO:0007669"/>
    <property type="project" value="UniProtKB-KW"/>
</dbReference>
<name>A0ABD3B1L3_9GENT</name>
<feature type="compositionally biased region" description="Polar residues" evidence="23">
    <location>
        <begin position="43"/>
        <end position="60"/>
    </location>
</feature>
<keyword evidence="8" id="KW-0235">DNA replication</keyword>
<keyword evidence="15" id="KW-0067">ATP-binding</keyword>
<proteinExistence type="inferred from homology"/>
<dbReference type="InterPro" id="IPR051827">
    <property type="entry name" value="Cas4_exonuclease"/>
</dbReference>
<comment type="caution">
    <text evidence="27">The sequence shown here is derived from an EMBL/GenBank/DDBJ whole genome shotgun (WGS) entry which is preliminary data.</text>
</comment>
<keyword evidence="14" id="KW-0347">Helicase</keyword>
<evidence type="ECO:0000256" key="15">
    <source>
        <dbReference type="ARBA" id="ARBA00022840"/>
    </source>
</evidence>
<comment type="catalytic activity">
    <reaction evidence="22">
        <text>ATP + H2O = ADP + phosphate + H(+)</text>
        <dbReference type="Rhea" id="RHEA:13065"/>
        <dbReference type="ChEBI" id="CHEBI:15377"/>
        <dbReference type="ChEBI" id="CHEBI:15378"/>
        <dbReference type="ChEBI" id="CHEBI:30616"/>
        <dbReference type="ChEBI" id="CHEBI:43474"/>
        <dbReference type="ChEBI" id="CHEBI:456216"/>
        <dbReference type="EC" id="3.6.4.12"/>
    </reaction>
</comment>
<keyword evidence="10" id="KW-0479">Metal-binding</keyword>
<evidence type="ECO:0000256" key="2">
    <source>
        <dbReference type="ARBA" id="ARBA00004123"/>
    </source>
</evidence>
<dbReference type="InterPro" id="IPR041677">
    <property type="entry name" value="DNA2/NAM7_AAA_11"/>
</dbReference>
<dbReference type="GO" id="GO:0005634">
    <property type="term" value="C:nucleus"/>
    <property type="evidence" value="ECO:0007669"/>
    <property type="project" value="UniProtKB-SubCell"/>
</dbReference>
<evidence type="ECO:0000256" key="5">
    <source>
        <dbReference type="ARBA" id="ARBA00012551"/>
    </source>
</evidence>
<accession>A0ABD3B1L3</accession>
<evidence type="ECO:0000313" key="27">
    <source>
        <dbReference type="EMBL" id="KAL3537153.1"/>
    </source>
</evidence>
<dbReference type="InterPro" id="IPR011604">
    <property type="entry name" value="PDDEXK-like_dom_sf"/>
</dbReference>
<dbReference type="Gene3D" id="3.90.320.10">
    <property type="match status" value="1"/>
</dbReference>
<evidence type="ECO:0000256" key="11">
    <source>
        <dbReference type="ARBA" id="ARBA00022741"/>
    </source>
</evidence>
<organism evidence="27 28">
    <name type="scientific">Cinchona calisaya</name>
    <dbReference type="NCBI Taxonomy" id="153742"/>
    <lineage>
        <taxon>Eukaryota</taxon>
        <taxon>Viridiplantae</taxon>
        <taxon>Streptophyta</taxon>
        <taxon>Embryophyta</taxon>
        <taxon>Tracheophyta</taxon>
        <taxon>Spermatophyta</taxon>
        <taxon>Magnoliopsida</taxon>
        <taxon>eudicotyledons</taxon>
        <taxon>Gunneridae</taxon>
        <taxon>Pentapetalae</taxon>
        <taxon>asterids</taxon>
        <taxon>lamiids</taxon>
        <taxon>Gentianales</taxon>
        <taxon>Rubiaceae</taxon>
        <taxon>Cinchonoideae</taxon>
        <taxon>Cinchoneae</taxon>
        <taxon>Cinchona</taxon>
    </lineage>
</organism>
<evidence type="ECO:0000256" key="13">
    <source>
        <dbReference type="ARBA" id="ARBA00022801"/>
    </source>
</evidence>
<dbReference type="GO" id="GO:0016787">
    <property type="term" value="F:hydrolase activity"/>
    <property type="evidence" value="ECO:0007669"/>
    <property type="project" value="UniProtKB-KW"/>
</dbReference>
<evidence type="ECO:0000256" key="19">
    <source>
        <dbReference type="ARBA" id="ARBA00023204"/>
    </source>
</evidence>
<dbReference type="EC" id="3.6.4.12" evidence="5"/>
<keyword evidence="28" id="KW-1185">Reference proteome</keyword>
<dbReference type="Pfam" id="PF13087">
    <property type="entry name" value="AAA_12"/>
    <property type="match status" value="1"/>
</dbReference>
<dbReference type="CDD" id="cd22318">
    <property type="entry name" value="DNA2_N-like"/>
    <property type="match status" value="1"/>
</dbReference>
<dbReference type="InterPro" id="IPR027417">
    <property type="entry name" value="P-loop_NTPase"/>
</dbReference>
<keyword evidence="13" id="KW-0378">Hydrolase</keyword>
<feature type="domain" description="DNA2/NAM7 helicase helicase" evidence="25">
    <location>
        <begin position="1055"/>
        <end position="1124"/>
    </location>
</feature>
<feature type="compositionally biased region" description="Low complexity" evidence="23">
    <location>
        <begin position="17"/>
        <end position="30"/>
    </location>
</feature>
<dbReference type="GO" id="GO:0006260">
    <property type="term" value="P:DNA replication"/>
    <property type="evidence" value="ECO:0007669"/>
    <property type="project" value="UniProtKB-KW"/>
</dbReference>
<dbReference type="FunFam" id="3.90.320.10:FF:000001">
    <property type="entry name" value="DNA replication helicase Dna2"/>
    <property type="match status" value="1"/>
</dbReference>
<dbReference type="InterPro" id="IPR026851">
    <property type="entry name" value="Dna2/JHS1_DEXXQ-box"/>
</dbReference>
<evidence type="ECO:0000256" key="1">
    <source>
        <dbReference type="ARBA" id="ARBA00001966"/>
    </source>
</evidence>
<evidence type="ECO:0000256" key="20">
    <source>
        <dbReference type="ARBA" id="ARBA00023242"/>
    </source>
</evidence>
<dbReference type="SUPFAM" id="SSF52540">
    <property type="entry name" value="P-loop containing nucleoside triphosphate hydrolases"/>
    <property type="match status" value="1"/>
</dbReference>
<dbReference type="Proteomes" id="UP001630127">
    <property type="component" value="Unassembled WGS sequence"/>
</dbReference>
<dbReference type="InterPro" id="IPR041679">
    <property type="entry name" value="DNA2/NAM7-like_C"/>
</dbReference>
<comment type="cofactor">
    <cofactor evidence="1">
        <name>[4Fe-4S] cluster</name>
        <dbReference type="ChEBI" id="CHEBI:49883"/>
    </cofactor>
</comment>
<sequence>MAPRKKTNSGGSAAKKSSTNQNNNQQSQPSKFGIQHFFERHSQNNSQNPKKPINSSSTPSIAEQNILNLDPSNRPNISNSNDLRGFGAKSEGLSCGNLRNEVNLGVVGAKKLENERNKKGNEVIDVDEKDQEEVQEVSPEIYNGKPPKRLKFSPGMLIKQSQDDGGDEVTWRISPVNERLHSKSKHFPEAVKVLTDSTRFNCLNFLQCSTKKTSAGVAGKLEKWLASPPMKADENSLICSDSSRNVNPRQIVCNLENLAARNSQNKCEDFISQSPFKTPPSLSYCHDKPPNGVILQGEPDQLGSRQHKKALIELLDQVEDVICVEESACDETEACYDIHRSNRPDSAVKQPVMHSKELLEEKASNHFFLVLEVSEKHGDVDPPGSQCSFKIMRLLNEQNGEEQTVQLWDEWFYSVVAPGDTVHIIGDFDSRGKCDVNHDKNFVIVHPDILVSGTRVASSFACSRRTVLDERLKCNEYAIAAVIGTLLHQIFQAGLISESLSKEFLEEYARVVLQKNLETLYACGVNENDTYNTLIEAIPKLLNWISMFRDSQGSRTQSVDFGSHGGVKKIKVSEIVDIEEMAWAPRYGLKGMIDASVRVKIDNNEKVEKIMPLEFKTGKGTNGQTAMEHSAQVILYTLLMSERYLKDVHQGLLYYLHTDQTRGISVQRSDLVGLIIRRNELAHDLLKALTTQDLPLMQQSINMCKGCHHLDVCTIYHKAYGGTKEGSGLGGLFDSLVHHLTTEDTLFLRKWNRLIDLEAKELEVTKKEIWISHILRKHHDSGCVSSLVLDTSDKMSQKGFSKGNRFVYRFVHQNFPSVGTEEQSSPSGVNNFGSTLRSGDYVILSTEPGHLAVANGIVMDVGSLHVSVSFSKRLRLPGSSSSSVIKDLRQQVWRIDKDESMAFFAIMRFNLVQLFLQNEQSAHLRKMIVNLEAPRFESGCLLSQDPAISYIWSEKNLNCDQRRAILKILTAKDYALILGMPGTGKTSTMVHAVKALLLRGASILLTSYTNSAVDNLLIKLKTQGVDFIRIGRCEAVHEEVQGNCFPAMDIHNTEEIKQRLEHTRVVAVTCLGITSPLLANKRFDFCIMDEAGQTTLPVSLGPLMFASKFVLVGDHYQLPPLVQSVEAKENGLATSLFCRLSEAHPQAISALQSQYRMCAAIMELSNALIYGNRLRCGSSQIENAQLIYTCPASSPEWLNVALNPGRPVIFINTDLLPAHEANDSKAVNNPTEAFIVSEVTSGLLDRGIEAESIGIITPYNLQANLIRQAVSTSVEIHTIDKYQGRDKDCILVSFVRSSENPRNCCSSLLGDWHRINVAITRAKKKLIMVGSCKTLSRVPLLKLLIDEVEEQAGIMSISKRDINMKPELKRCSHLR</sequence>
<evidence type="ECO:0000256" key="16">
    <source>
        <dbReference type="ARBA" id="ARBA00023004"/>
    </source>
</evidence>
<evidence type="ECO:0000256" key="8">
    <source>
        <dbReference type="ARBA" id="ARBA00022705"/>
    </source>
</evidence>
<dbReference type="FunFam" id="3.40.50.300:FF:001170">
    <property type="entry name" value="DNA replication helicase Dna2"/>
    <property type="match status" value="1"/>
</dbReference>
<protein>
    <recommendedName>
        <fullName evidence="5">DNA helicase</fullName>
        <ecNumber evidence="5">3.6.4.12</ecNumber>
    </recommendedName>
</protein>
<feature type="domain" description="DNA2/NAM7 helicase helicase" evidence="25">
    <location>
        <begin position="956"/>
        <end position="1044"/>
    </location>
</feature>
<dbReference type="GO" id="GO:0046872">
    <property type="term" value="F:metal ion binding"/>
    <property type="evidence" value="ECO:0007669"/>
    <property type="project" value="UniProtKB-KW"/>
</dbReference>
<evidence type="ECO:0000259" key="26">
    <source>
        <dbReference type="Pfam" id="PF13087"/>
    </source>
</evidence>
<dbReference type="PANTHER" id="PTHR36531:SF6">
    <property type="entry name" value="DNA REPLICATION ATP-DEPENDENT HELICASE_NUCLEASE DNA2"/>
    <property type="match status" value="1"/>
</dbReference>
<keyword evidence="7" id="KW-0004">4Fe-4S</keyword>
<dbReference type="InterPro" id="IPR014808">
    <property type="entry name" value="DNA_replication_fac_Dna2_N"/>
</dbReference>
<dbReference type="FunFam" id="3.40.50.300:FF:001490">
    <property type="entry name" value="DNA replication helicase"/>
    <property type="match status" value="1"/>
</dbReference>
<evidence type="ECO:0000259" key="24">
    <source>
        <dbReference type="Pfam" id="PF08696"/>
    </source>
</evidence>
<dbReference type="PANTHER" id="PTHR36531">
    <property type="entry name" value="CRISPR-ASSOCIATED EXONUCLEASE CAS4"/>
    <property type="match status" value="1"/>
</dbReference>
<evidence type="ECO:0000256" key="17">
    <source>
        <dbReference type="ARBA" id="ARBA00023014"/>
    </source>
</evidence>
<feature type="domain" description="DNA2/NAM7 helicase-like C-terminal" evidence="26">
    <location>
        <begin position="1133"/>
        <end position="1332"/>
    </location>
</feature>
<evidence type="ECO:0000256" key="14">
    <source>
        <dbReference type="ARBA" id="ARBA00022806"/>
    </source>
</evidence>
<dbReference type="CDD" id="cd18041">
    <property type="entry name" value="DEXXQc_DNA2"/>
    <property type="match status" value="1"/>
</dbReference>
<evidence type="ECO:0000256" key="10">
    <source>
        <dbReference type="ARBA" id="ARBA00022723"/>
    </source>
</evidence>
<keyword evidence="11" id="KW-0547">Nucleotide-binding</keyword>
<keyword evidence="6" id="KW-0158">Chromosome</keyword>
<keyword evidence="18" id="KW-0238">DNA-binding</keyword>
<dbReference type="GO" id="GO:0051539">
    <property type="term" value="F:4 iron, 4 sulfur cluster binding"/>
    <property type="evidence" value="ECO:0007669"/>
    <property type="project" value="UniProtKB-KW"/>
</dbReference>
<keyword evidence="12" id="KW-0227">DNA damage</keyword>
<dbReference type="GO" id="GO:0005524">
    <property type="term" value="F:ATP binding"/>
    <property type="evidence" value="ECO:0007669"/>
    <property type="project" value="UniProtKB-KW"/>
</dbReference>
<dbReference type="Gene3D" id="3.40.50.300">
    <property type="entry name" value="P-loop containing nucleotide triphosphate hydrolases"/>
    <property type="match status" value="2"/>
</dbReference>
<dbReference type="Pfam" id="PF13086">
    <property type="entry name" value="AAA_11"/>
    <property type="match status" value="2"/>
</dbReference>
<evidence type="ECO:0000256" key="7">
    <source>
        <dbReference type="ARBA" id="ARBA00022485"/>
    </source>
</evidence>
<gene>
    <name evidence="27" type="ORF">ACH5RR_000519</name>
</gene>
<evidence type="ECO:0000256" key="22">
    <source>
        <dbReference type="ARBA" id="ARBA00047995"/>
    </source>
</evidence>
<feature type="region of interest" description="Disordered" evidence="23">
    <location>
        <begin position="1"/>
        <end position="60"/>
    </location>
</feature>
<evidence type="ECO:0000256" key="3">
    <source>
        <dbReference type="ARBA" id="ARBA00004286"/>
    </source>
</evidence>
<dbReference type="GO" id="GO:0003677">
    <property type="term" value="F:DNA binding"/>
    <property type="evidence" value="ECO:0007669"/>
    <property type="project" value="UniProtKB-KW"/>
</dbReference>
<evidence type="ECO:0000256" key="6">
    <source>
        <dbReference type="ARBA" id="ARBA00022454"/>
    </source>
</evidence>